<keyword evidence="3" id="KW-1185">Reference proteome</keyword>
<name>A0A8J6LI92_TENMO</name>
<feature type="region of interest" description="Disordered" evidence="1">
    <location>
        <begin position="430"/>
        <end position="451"/>
    </location>
</feature>
<feature type="region of interest" description="Disordered" evidence="1">
    <location>
        <begin position="166"/>
        <end position="195"/>
    </location>
</feature>
<reference evidence="2" key="2">
    <citation type="submission" date="2021-08" db="EMBL/GenBank/DDBJ databases">
        <authorList>
            <person name="Eriksson T."/>
        </authorList>
    </citation>
    <scope>NUCLEOTIDE SEQUENCE</scope>
    <source>
        <strain evidence="2">Stoneville</strain>
        <tissue evidence="2">Whole head</tissue>
    </source>
</reference>
<accession>A0A8J6LI92</accession>
<feature type="compositionally biased region" description="Basic and acidic residues" evidence="1">
    <location>
        <begin position="166"/>
        <end position="182"/>
    </location>
</feature>
<dbReference type="AlphaFoldDB" id="A0A8J6LI92"/>
<dbReference type="Gene3D" id="2.60.120.970">
    <property type="match status" value="1"/>
</dbReference>
<comment type="caution">
    <text evidence="2">The sequence shown here is derived from an EMBL/GenBank/DDBJ whole genome shotgun (WGS) entry which is preliminary data.</text>
</comment>
<evidence type="ECO:0000313" key="2">
    <source>
        <dbReference type="EMBL" id="KAH0814611.1"/>
    </source>
</evidence>
<dbReference type="EMBL" id="JABDTM020024117">
    <property type="protein sequence ID" value="KAH0814611.1"/>
    <property type="molecule type" value="Genomic_DNA"/>
</dbReference>
<feature type="compositionally biased region" description="Gly residues" evidence="1">
    <location>
        <begin position="186"/>
        <end position="195"/>
    </location>
</feature>
<sequence>MREEIKNRNLEVIKGEVLRRMGFQTAPNVTGRVLPPVPPHFLAKVDLEMGAMQSDEPMFKTGYSITEEEDDYHVKTQEVLTFAQPLNRTKRNQRSSKSIDVIRCTNLQILPYGTLVIPSRFRVHCDPVIAPDAALPASEPVPSGHTASIRPVCAAFIDVNHARETGWETDHPRPGGGRKDEALPGVGAGRGGGGITMMRNSKKKFGSMSVVRAVPITPPLPPSAVGGRRVARGSGGGYADHHVAEVRNRAIAEAAGVKVSNKVGSYLVIALERDLRFYTPHAARDALAEVGPRCACWGTWYSAPGADLRRRLLNILGRKLPPTLYIRGGHELPRGGIFEKRSRLADVTFWRDNKNEDGELFCHPHKYKRRMIYLNLEKSSWAVFRSPEIPAVSRRCTPALTFHLARQETAKVSPVQRSGILISVVKKRPQLASDPDHSGPTFVNYRNDESC</sequence>
<reference evidence="2" key="1">
    <citation type="journal article" date="2020" name="J Insects Food Feed">
        <title>The yellow mealworm (Tenebrio molitor) genome: a resource for the emerging insects as food and feed industry.</title>
        <authorList>
            <person name="Eriksson T."/>
            <person name="Andere A."/>
            <person name="Kelstrup H."/>
            <person name="Emery V."/>
            <person name="Picard C."/>
        </authorList>
    </citation>
    <scope>NUCLEOTIDE SEQUENCE</scope>
    <source>
        <strain evidence="2">Stoneville</strain>
        <tissue evidence="2">Whole head</tissue>
    </source>
</reference>
<gene>
    <name evidence="2" type="ORF">GEV33_008180</name>
</gene>
<evidence type="ECO:0000256" key="1">
    <source>
        <dbReference type="SAM" id="MobiDB-lite"/>
    </source>
</evidence>
<protein>
    <submittedName>
        <fullName evidence="2">Uncharacterized protein</fullName>
    </submittedName>
</protein>
<organism evidence="2 3">
    <name type="scientific">Tenebrio molitor</name>
    <name type="common">Yellow mealworm beetle</name>
    <dbReference type="NCBI Taxonomy" id="7067"/>
    <lineage>
        <taxon>Eukaryota</taxon>
        <taxon>Metazoa</taxon>
        <taxon>Ecdysozoa</taxon>
        <taxon>Arthropoda</taxon>
        <taxon>Hexapoda</taxon>
        <taxon>Insecta</taxon>
        <taxon>Pterygota</taxon>
        <taxon>Neoptera</taxon>
        <taxon>Endopterygota</taxon>
        <taxon>Coleoptera</taxon>
        <taxon>Polyphaga</taxon>
        <taxon>Cucujiformia</taxon>
        <taxon>Tenebrionidae</taxon>
        <taxon>Tenebrio</taxon>
    </lineage>
</organism>
<dbReference type="Proteomes" id="UP000719412">
    <property type="component" value="Unassembled WGS sequence"/>
</dbReference>
<proteinExistence type="predicted"/>
<evidence type="ECO:0000313" key="3">
    <source>
        <dbReference type="Proteomes" id="UP000719412"/>
    </source>
</evidence>